<accession>X0VCS4</accession>
<reference evidence="6" key="1">
    <citation type="journal article" date="2014" name="Front. Microbiol.">
        <title>High frequency of phylogenetically diverse reductive dehalogenase-homologous genes in deep subseafloor sedimentary metagenomes.</title>
        <authorList>
            <person name="Kawai M."/>
            <person name="Futagami T."/>
            <person name="Toyoda A."/>
            <person name="Takaki Y."/>
            <person name="Nishi S."/>
            <person name="Hori S."/>
            <person name="Arai W."/>
            <person name="Tsubouchi T."/>
            <person name="Morono Y."/>
            <person name="Uchiyama I."/>
            <person name="Ito T."/>
            <person name="Fujiyama A."/>
            <person name="Inagaki F."/>
            <person name="Takami H."/>
        </authorList>
    </citation>
    <scope>NUCLEOTIDE SEQUENCE</scope>
    <source>
        <strain evidence="6">Expedition CK06-06</strain>
    </source>
</reference>
<feature type="non-terminal residue" evidence="6">
    <location>
        <position position="1"/>
    </location>
</feature>
<protein>
    <recommendedName>
        <fullName evidence="2">beta-galactosidase</fullName>
        <ecNumber evidence="2">3.2.1.23</ecNumber>
    </recommendedName>
</protein>
<dbReference type="Gene3D" id="2.70.98.10">
    <property type="match status" value="1"/>
</dbReference>
<dbReference type="InterPro" id="IPR050347">
    <property type="entry name" value="Bact_Beta-galactosidase"/>
</dbReference>
<comment type="catalytic activity">
    <reaction evidence="1">
        <text>Hydrolysis of terminal non-reducing beta-D-galactose residues in beta-D-galactosides.</text>
        <dbReference type="EC" id="3.2.1.23"/>
    </reaction>
</comment>
<dbReference type="GO" id="GO:0005990">
    <property type="term" value="P:lactose catabolic process"/>
    <property type="evidence" value="ECO:0007669"/>
    <property type="project" value="TreeGrafter"/>
</dbReference>
<dbReference type="SUPFAM" id="SSF74650">
    <property type="entry name" value="Galactose mutarotase-like"/>
    <property type="match status" value="1"/>
</dbReference>
<dbReference type="GO" id="GO:0009341">
    <property type="term" value="C:beta-galactosidase complex"/>
    <property type="evidence" value="ECO:0007669"/>
    <property type="project" value="InterPro"/>
</dbReference>
<dbReference type="InterPro" id="IPR004199">
    <property type="entry name" value="B-gal_small/dom_5"/>
</dbReference>
<dbReference type="AlphaFoldDB" id="X0VCS4"/>
<comment type="caution">
    <text evidence="6">The sequence shown here is derived from an EMBL/GenBank/DDBJ whole genome shotgun (WGS) entry which is preliminary data.</text>
</comment>
<dbReference type="GO" id="GO:0030246">
    <property type="term" value="F:carbohydrate binding"/>
    <property type="evidence" value="ECO:0007669"/>
    <property type="project" value="InterPro"/>
</dbReference>
<keyword evidence="4" id="KW-0326">Glycosidase</keyword>
<dbReference type="GO" id="GO:0004565">
    <property type="term" value="F:beta-galactosidase activity"/>
    <property type="evidence" value="ECO:0007669"/>
    <property type="project" value="UniProtKB-EC"/>
</dbReference>
<feature type="domain" description="Beta galactosidase small chain/" evidence="5">
    <location>
        <begin position="80"/>
        <end position="196"/>
    </location>
</feature>
<organism evidence="6">
    <name type="scientific">marine sediment metagenome</name>
    <dbReference type="NCBI Taxonomy" id="412755"/>
    <lineage>
        <taxon>unclassified sequences</taxon>
        <taxon>metagenomes</taxon>
        <taxon>ecological metagenomes</taxon>
    </lineage>
</organism>
<evidence type="ECO:0000256" key="1">
    <source>
        <dbReference type="ARBA" id="ARBA00001412"/>
    </source>
</evidence>
<gene>
    <name evidence="6" type="ORF">S01H1_24828</name>
</gene>
<evidence type="ECO:0000256" key="3">
    <source>
        <dbReference type="ARBA" id="ARBA00022801"/>
    </source>
</evidence>
<evidence type="ECO:0000256" key="2">
    <source>
        <dbReference type="ARBA" id="ARBA00012756"/>
    </source>
</evidence>
<evidence type="ECO:0000256" key="4">
    <source>
        <dbReference type="ARBA" id="ARBA00023295"/>
    </source>
</evidence>
<name>X0VCS4_9ZZZZ</name>
<dbReference type="EC" id="3.2.1.23" evidence="2"/>
<evidence type="ECO:0000259" key="5">
    <source>
        <dbReference type="Pfam" id="PF02929"/>
    </source>
</evidence>
<proteinExistence type="predicted"/>
<keyword evidence="3" id="KW-0378">Hydrolase</keyword>
<dbReference type="PANTHER" id="PTHR46323">
    <property type="entry name" value="BETA-GALACTOSIDASE"/>
    <property type="match status" value="1"/>
</dbReference>
<sequence>LLHASATAQALNDQGISLAEKPDRLILEASGTRVEISKETGMLEKVSSEGKLLPLSGGFIIGKETPAVKSLEHYKEGNKLHVKVSFVDKSHFEWILHEDGLLDMKASYSMDKSRVPFAGISFSYPEEQIQGVRYLGKGPFRVWKNRMPGGNFAVWDKPYNNTITGHAGFIYPEFKGYYSNLYWVTLSDNQDHEFTIYCRSEDIFLRLYSPEESPDPAKTTVNHPPGDISFMHGIPAIGTKFKEAGLLGPQSRPYQYNYRRIQGGTLNLYLTFDFRRK</sequence>
<dbReference type="EMBL" id="BARS01014953">
    <property type="protein sequence ID" value="GAF98370.1"/>
    <property type="molecule type" value="Genomic_DNA"/>
</dbReference>
<dbReference type="PANTHER" id="PTHR46323:SF2">
    <property type="entry name" value="BETA-GALACTOSIDASE"/>
    <property type="match status" value="1"/>
</dbReference>
<evidence type="ECO:0000313" key="6">
    <source>
        <dbReference type="EMBL" id="GAF98370.1"/>
    </source>
</evidence>
<dbReference type="Pfam" id="PF02929">
    <property type="entry name" value="Bgal_small_N"/>
    <property type="match status" value="1"/>
</dbReference>
<dbReference type="InterPro" id="IPR014718">
    <property type="entry name" value="GH-type_carb-bd"/>
</dbReference>
<dbReference type="InterPro" id="IPR011013">
    <property type="entry name" value="Gal_mutarotase_sf_dom"/>
</dbReference>